<comment type="caution">
    <text evidence="2">The sequence shown here is derived from an EMBL/GenBank/DDBJ whole genome shotgun (WGS) entry which is preliminary data.</text>
</comment>
<proteinExistence type="predicted"/>
<reference evidence="2 3" key="1">
    <citation type="submission" date="2023-06" db="EMBL/GenBank/DDBJ databases">
        <title>Roseiconus lacunae JC819 isolated from Gulf of Mannar region, Tamil Nadu.</title>
        <authorList>
            <person name="Pk S."/>
            <person name="Ch S."/>
            <person name="Ch V.R."/>
        </authorList>
    </citation>
    <scope>NUCLEOTIDE SEQUENCE [LARGE SCALE GENOMIC DNA]</scope>
    <source>
        <strain evidence="2 3">JC819</strain>
    </source>
</reference>
<evidence type="ECO:0000313" key="3">
    <source>
        <dbReference type="Proteomes" id="UP001239462"/>
    </source>
</evidence>
<dbReference type="EMBL" id="JASZZN010000019">
    <property type="protein sequence ID" value="MDM4018124.1"/>
    <property type="molecule type" value="Genomic_DNA"/>
</dbReference>
<evidence type="ECO:0000313" key="2">
    <source>
        <dbReference type="EMBL" id="MDM4018124.1"/>
    </source>
</evidence>
<evidence type="ECO:0000256" key="1">
    <source>
        <dbReference type="SAM" id="MobiDB-lite"/>
    </source>
</evidence>
<feature type="compositionally biased region" description="Polar residues" evidence="1">
    <location>
        <begin position="22"/>
        <end position="34"/>
    </location>
</feature>
<feature type="region of interest" description="Disordered" evidence="1">
    <location>
        <begin position="1"/>
        <end position="50"/>
    </location>
</feature>
<protein>
    <submittedName>
        <fullName evidence="2">Uncharacterized protein</fullName>
    </submittedName>
</protein>
<keyword evidence="3" id="KW-1185">Reference proteome</keyword>
<accession>A0ABT7PPB7</accession>
<name>A0ABT7PPB7_9BACT</name>
<dbReference type="RefSeq" id="WP_230775543.1">
    <property type="nucleotide sequence ID" value="NZ_CP141221.1"/>
</dbReference>
<gene>
    <name evidence="2" type="ORF">QTN89_21930</name>
</gene>
<sequence length="109" mass="12178">MNRFDRQLPQGLRVWNPGPAADSSSETQASGENSPPSPRTRRELDRLSGIAPAKTRTVPLKVFVPLLVEAQERNSAWLADFQDDNVVIDADLHEVLLAYQNLRNQRDAA</sequence>
<dbReference type="Proteomes" id="UP001239462">
    <property type="component" value="Unassembled WGS sequence"/>
</dbReference>
<organism evidence="2 3">
    <name type="scientific">Roseiconus lacunae</name>
    <dbReference type="NCBI Taxonomy" id="2605694"/>
    <lineage>
        <taxon>Bacteria</taxon>
        <taxon>Pseudomonadati</taxon>
        <taxon>Planctomycetota</taxon>
        <taxon>Planctomycetia</taxon>
        <taxon>Pirellulales</taxon>
        <taxon>Pirellulaceae</taxon>
        <taxon>Roseiconus</taxon>
    </lineage>
</organism>